<name>A0A196SKW5_BLAHN</name>
<dbReference type="EMBL" id="LXWW01000531">
    <property type="protein sequence ID" value="OAO12627.1"/>
    <property type="molecule type" value="Genomic_DNA"/>
</dbReference>
<dbReference type="GO" id="GO:0022625">
    <property type="term" value="C:cytosolic large ribosomal subunit"/>
    <property type="evidence" value="ECO:0007669"/>
    <property type="project" value="TreeGrafter"/>
</dbReference>
<dbReference type="FunFam" id="1.10.1620.10:FF:000001">
    <property type="entry name" value="60S ribosomal protein-like L39"/>
    <property type="match status" value="1"/>
</dbReference>
<dbReference type="InterPro" id="IPR023626">
    <property type="entry name" value="Ribosomal_eL39_dom_sf"/>
</dbReference>
<evidence type="ECO:0000313" key="4">
    <source>
        <dbReference type="EMBL" id="OAO12627.1"/>
    </source>
</evidence>
<dbReference type="GO" id="GO:0006412">
    <property type="term" value="P:translation"/>
    <property type="evidence" value="ECO:0007669"/>
    <property type="project" value="InterPro"/>
</dbReference>
<evidence type="ECO:0000256" key="3">
    <source>
        <dbReference type="ARBA" id="ARBA00023274"/>
    </source>
</evidence>
<evidence type="ECO:0000313" key="5">
    <source>
        <dbReference type="EMBL" id="OAO14389.1"/>
    </source>
</evidence>
<reference evidence="6 7" key="1">
    <citation type="submission" date="2016-05" db="EMBL/GenBank/DDBJ databases">
        <title>Nuclear genome of Blastocystis sp. subtype 1 NandII.</title>
        <authorList>
            <person name="Gentekaki E."/>
            <person name="Curtis B."/>
            <person name="Stairs C."/>
            <person name="Eme L."/>
            <person name="Herman E."/>
            <person name="Klimes V."/>
            <person name="Arias M.C."/>
            <person name="Elias M."/>
            <person name="Hilliou F."/>
            <person name="Klute M."/>
            <person name="Malik S.-B."/>
            <person name="Pightling A."/>
            <person name="Rachubinski R."/>
            <person name="Salas D."/>
            <person name="Schlacht A."/>
            <person name="Suga H."/>
            <person name="Archibald J."/>
            <person name="Ball S.G."/>
            <person name="Clark G."/>
            <person name="Dacks J."/>
            <person name="Van Der Giezen M."/>
            <person name="Tsaousis A."/>
            <person name="Roger A."/>
        </authorList>
    </citation>
    <scope>NUCLEOTIDE SEQUENCE [LARGE SCALE GENOMIC DNA]</scope>
    <source>
        <strain evidence="7">ATCC 50177 / NandII</strain>
        <strain evidence="6">NandII</strain>
    </source>
</reference>
<dbReference type="OrthoDB" id="6332053at2759"/>
<proteinExistence type="inferred from homology"/>
<gene>
    <name evidence="6" type="ORF">AV274_0564</name>
    <name evidence="5" type="ORF">AV274_3914</name>
    <name evidence="4" type="ORF">AV274_5724</name>
</gene>
<evidence type="ECO:0000313" key="7">
    <source>
        <dbReference type="Proteomes" id="UP000078348"/>
    </source>
</evidence>
<evidence type="ECO:0000256" key="2">
    <source>
        <dbReference type="ARBA" id="ARBA00022980"/>
    </source>
</evidence>
<organism evidence="6 7">
    <name type="scientific">Blastocystis sp. subtype 1 (strain ATCC 50177 / NandII)</name>
    <dbReference type="NCBI Taxonomy" id="478820"/>
    <lineage>
        <taxon>Eukaryota</taxon>
        <taxon>Sar</taxon>
        <taxon>Stramenopiles</taxon>
        <taxon>Bigyra</taxon>
        <taxon>Opalozoa</taxon>
        <taxon>Opalinata</taxon>
        <taxon>Blastocystidae</taxon>
        <taxon>Blastocystis</taxon>
    </lineage>
</organism>
<dbReference type="PANTHER" id="PTHR19970:SF0">
    <property type="entry name" value="LARGE RIBOSOMAL SUBUNIT PROTEIN EL39"/>
    <property type="match status" value="1"/>
</dbReference>
<dbReference type="Proteomes" id="UP000078348">
    <property type="component" value="Unassembled WGS sequence"/>
</dbReference>
<dbReference type="Pfam" id="PF00832">
    <property type="entry name" value="Ribosomal_L39"/>
    <property type="match status" value="1"/>
</dbReference>
<keyword evidence="2 6" id="KW-0689">Ribosomal protein</keyword>
<protein>
    <submittedName>
        <fullName evidence="6">Ribosomal protein L39</fullName>
    </submittedName>
</protein>
<accession>A0A196SKW5</accession>
<dbReference type="GO" id="GO:0003735">
    <property type="term" value="F:structural constituent of ribosome"/>
    <property type="evidence" value="ECO:0007669"/>
    <property type="project" value="InterPro"/>
</dbReference>
<dbReference type="EMBL" id="LXWW01000021">
    <property type="protein sequence ID" value="OAO17688.1"/>
    <property type="molecule type" value="Genomic_DNA"/>
</dbReference>
<comment type="caution">
    <text evidence="6">The sequence shown here is derived from an EMBL/GenBank/DDBJ whole genome shotgun (WGS) entry which is preliminary data.</text>
</comment>
<dbReference type="STRING" id="478820.A0A196SKW5"/>
<dbReference type="SUPFAM" id="SSF48662">
    <property type="entry name" value="Ribosomal protein L39e"/>
    <property type="match status" value="1"/>
</dbReference>
<sequence length="51" mass="6352">MPSQKSFRTKRILAKKMRQNRPIPQWFRLRTGNTIRYNAKRRHWKRTKLGI</sequence>
<comment type="similarity">
    <text evidence="1">Belongs to the eukaryotic ribosomal protein eL39 family.</text>
</comment>
<dbReference type="PANTHER" id="PTHR19970">
    <property type="entry name" value="RIBOSOMAL PROTEIN L39E"/>
    <property type="match status" value="1"/>
</dbReference>
<evidence type="ECO:0000256" key="1">
    <source>
        <dbReference type="ARBA" id="ARBA00009339"/>
    </source>
</evidence>
<keyword evidence="3" id="KW-0687">Ribonucleoprotein</keyword>
<keyword evidence="7" id="KW-1185">Reference proteome</keyword>
<dbReference type="InterPro" id="IPR000077">
    <property type="entry name" value="Ribosomal_eL39"/>
</dbReference>
<dbReference type="AlphaFoldDB" id="A0A196SKW5"/>
<dbReference type="Gene3D" id="1.10.1620.10">
    <property type="entry name" value="Ribosomal protein L39e"/>
    <property type="match status" value="1"/>
</dbReference>
<evidence type="ECO:0000313" key="6">
    <source>
        <dbReference type="EMBL" id="OAO17688.1"/>
    </source>
</evidence>
<dbReference type="EMBL" id="LXWW01000252">
    <property type="protein sequence ID" value="OAO14389.1"/>
    <property type="molecule type" value="Genomic_DNA"/>
</dbReference>